<dbReference type="PRINTS" id="PR00111">
    <property type="entry name" value="ABHYDROLASE"/>
</dbReference>
<keyword evidence="2" id="KW-0031">Aminopeptidase</keyword>
<dbReference type="GO" id="GO:0004177">
    <property type="term" value="F:aminopeptidase activity"/>
    <property type="evidence" value="ECO:0007669"/>
    <property type="project" value="UniProtKB-KW"/>
</dbReference>
<evidence type="ECO:0000313" key="3">
    <source>
        <dbReference type="Proteomes" id="UP000000719"/>
    </source>
</evidence>
<dbReference type="EMBL" id="CP001098">
    <property type="protein sequence ID" value="ACL70152.1"/>
    <property type="molecule type" value="Genomic_DNA"/>
</dbReference>
<dbReference type="KEGG" id="hor:Hore_14030"/>
<accession>B8CXY3</accession>
<name>B8CXY3_HALOH</name>
<dbReference type="EC" id="3.4.11.5" evidence="2"/>
<feature type="domain" description="AB hydrolase-1" evidence="1">
    <location>
        <begin position="21"/>
        <end position="118"/>
    </location>
</feature>
<dbReference type="PANTHER" id="PTHR43798">
    <property type="entry name" value="MONOACYLGLYCEROL LIPASE"/>
    <property type="match status" value="1"/>
</dbReference>
<evidence type="ECO:0000313" key="2">
    <source>
        <dbReference type="EMBL" id="ACL70152.1"/>
    </source>
</evidence>
<sequence length="257" mass="29362">MGYYIKGAYQMYYEIYGKGEPLLMIHGSTASSLMLKDEANYYSNYFKVIVVDMIGHGKSERVKEFPVDYWKENAKMLRGLCKKEGINRVNILGTSGGAIVALNFAINYPENTYRVIADSFVGEKLSLQEANTIKKEREKAKNNGGSGFWSYMHGEDWEKVIDADTNMLINYAKTYRNNFHSDLDKIGCPVLITGSLKDEFIDNIEKRLCNVAKKIKHSIILLSPDGVHPLMLSKKNFFRKVALNFLKENTLIPEERE</sequence>
<dbReference type="ESTHER" id="9firm-q2agk9">
    <property type="family name" value="AlphaBeta_hydrolase"/>
</dbReference>
<dbReference type="InterPro" id="IPR029058">
    <property type="entry name" value="AB_hydrolase_fold"/>
</dbReference>
<dbReference type="InterPro" id="IPR000073">
    <property type="entry name" value="AB_hydrolase_1"/>
</dbReference>
<dbReference type="Gene3D" id="3.40.50.1820">
    <property type="entry name" value="alpha/beta hydrolase"/>
    <property type="match status" value="1"/>
</dbReference>
<dbReference type="SUPFAM" id="SSF53474">
    <property type="entry name" value="alpha/beta-Hydrolases"/>
    <property type="match status" value="1"/>
</dbReference>
<dbReference type="Proteomes" id="UP000000719">
    <property type="component" value="Chromosome"/>
</dbReference>
<evidence type="ECO:0000259" key="1">
    <source>
        <dbReference type="Pfam" id="PF00561"/>
    </source>
</evidence>
<organism evidence="2 3">
    <name type="scientific">Halothermothrix orenii (strain H 168 / OCM 544 / DSM 9562)</name>
    <dbReference type="NCBI Taxonomy" id="373903"/>
    <lineage>
        <taxon>Bacteria</taxon>
        <taxon>Bacillati</taxon>
        <taxon>Bacillota</taxon>
        <taxon>Clostridia</taxon>
        <taxon>Halanaerobiales</taxon>
        <taxon>Halothermotrichaceae</taxon>
        <taxon>Halothermothrix</taxon>
    </lineage>
</organism>
<dbReference type="InterPro" id="IPR050266">
    <property type="entry name" value="AB_hydrolase_sf"/>
</dbReference>
<protein>
    <submittedName>
        <fullName evidence="2">Prolyl aminopeptidase</fullName>
        <ecNumber evidence="2">3.4.11.5</ecNumber>
    </submittedName>
</protein>
<dbReference type="STRING" id="373903.Hore_14030"/>
<dbReference type="Pfam" id="PF00561">
    <property type="entry name" value="Abhydrolase_1"/>
    <property type="match status" value="1"/>
</dbReference>
<dbReference type="eggNOG" id="COG0596">
    <property type="taxonomic scope" value="Bacteria"/>
</dbReference>
<keyword evidence="2" id="KW-0378">Hydrolase</keyword>
<gene>
    <name evidence="2" type="ordered locus">Hore_14030</name>
</gene>
<dbReference type="HOGENOM" id="CLU_020336_46_0_9"/>
<keyword evidence="2" id="KW-0645">Protease</keyword>
<reference evidence="2 3" key="1">
    <citation type="journal article" date="2009" name="PLoS ONE">
        <title>Genome analysis of the anaerobic thermohalophilic bacterium Halothermothrix orenii.</title>
        <authorList>
            <person name="Mavromatis K."/>
            <person name="Ivanova N."/>
            <person name="Anderson I."/>
            <person name="Lykidis A."/>
            <person name="Hooper S.D."/>
            <person name="Sun H."/>
            <person name="Kunin V."/>
            <person name="Lapidus A."/>
            <person name="Hugenholtz P."/>
            <person name="Patel B."/>
            <person name="Kyrpides N.C."/>
        </authorList>
    </citation>
    <scope>NUCLEOTIDE SEQUENCE [LARGE SCALE GENOMIC DNA]</scope>
    <source>
        <strain evidence="3">H 168 / OCM 544 / DSM 9562</strain>
    </source>
</reference>
<dbReference type="AlphaFoldDB" id="B8CXY3"/>
<proteinExistence type="predicted"/>
<keyword evidence="3" id="KW-1185">Reference proteome</keyword>